<sequence>MPPKVESSKLDVNYTHQKSTNDNFERGERFLERARECRIKGELNKATDLFSKAKEAFKEAKPHNELIRELLGTAYLERGDVLLQLNSKKKALDSYEKAKNYLPALAEEKLANLATPPYFSPRLKSEEKEQYKLMNSLALMSLEPAVTSSSALRSNLFFFDDSPMQALSKPPAQIVQLTDIIDTQYLAGCLQQTNFPNKHKDLLMPLAKDILEIFAKIKNKMFEHVLEMVPLATIPDAEFYRHLINQMVKALEKDPILNLGVTQGLAVMIRNCPEKLLNSKGFSAGDLVAVLNIFQKRLNLIHRDNNYVQLQSLLEAFTQLLDAMVQTGLERLNHDSYLEPLNTTLDDLASQCNKQGPTALRLTYQICYARQALAHISNTEDTLQATLRNTFKIGSGLAYLSGGVIKAIKLDFEPGKFVDAFQSFKAAWDDLSQKLRGRRNTWYFALQYADLLLEAKQWAKFEDFVLNNSDHQNKNFLLGVCQRLERIARSQTEGVRDGAIRFLKSLATHEEQEVQIIAQDATNRLVAESEYEIILPTWSTIWQTPPGTKLLKEAVRKQEQDALWQFEIVPFAKLGKNNRQLKKLEATDEIREARELDVKLQGTTRTNTSKSSDLDEKIDEFLESEQVSSVASAVWGELSRAEGKVSQSALLNRFNLVKEPTVLKFLVKCFKQESRLEKWLLNWVERSKIDENYRIGAANALTILVKAGIQFNRSDFNGIKVPGADLSYGVFDNVQFKGANLNNIMLHGAWLFKADMRNATLSGAEFGETPALDLGTAILACSYSSDGRWLAVSFNESQQENDYHIKVYETKTRECKHILKNPEAHRYNSVAFSPNGEWLVSGDNRKRLSLWEVASGKLLKEVVAHRGGVNSVVFSSNNQWLASGSFDKTIKLWAVQKNGTFTLRHTLEGHSDAVLSVSISPDGKWLASGSKDQTIKLWNLERGQVPLLQTLGETNDGHRGAVLSVCFSPDGAKIASGGRDKTVKLWSWAESGVSLSKTLEGRADMVSSVAFSLDGKRVVAGGLSGGLTLWNIENSSAIPYQRLDGHSKPVSSVCFLPDGTMVSGALDGVVKLWPLKNIRNFPYQKLKGHSARVTQLSFSPQGGWLASASGDKTVKLWKLRDKKASLGQTLKGHEESVSTVSISPDGQSLVSGDSNGMLKVWKRDGSLGMVLQYEYINGATATILSNDKWLTSSGEKIELRTLAGKGQPLLRMPSGHSDVISSLSSSEDGELLVSASFDQTVKLWSLEGGKLSELYELEGHDKAVHSVSIAPNCDFLASGGSDGKVMLWKAKGKKIEGYTLKGHGEEVYSVSISPDNKWVVSGGMGNIVKLWSAETGHCEMEIQADIGGYLNSIVWLEAHQDSMKIALAGEDTAIRIFQLEKKEESWKSYLWWTSYQNKLSVDGLSVQGARGLSTDNANLLRQKGAIMQLH</sequence>
<dbReference type="InterPro" id="IPR011044">
    <property type="entry name" value="Quino_amine_DH_bsu"/>
</dbReference>
<gene>
    <name evidence="2" type="ORF">MCB1EB_1146</name>
</gene>
<proteinExistence type="predicted"/>
<dbReference type="InterPro" id="IPR001680">
    <property type="entry name" value="WD40_rpt"/>
</dbReference>
<dbReference type="PROSITE" id="PS50005">
    <property type="entry name" value="TPR"/>
    <property type="match status" value="1"/>
</dbReference>
<dbReference type="PROSITE" id="PS50294">
    <property type="entry name" value="WD_REPEATS_REGION"/>
    <property type="match status" value="10"/>
</dbReference>
<evidence type="ECO:0000313" key="3">
    <source>
        <dbReference type="Proteomes" id="UP000282597"/>
    </source>
</evidence>
<dbReference type="PANTHER" id="PTHR19879">
    <property type="entry name" value="TRANSCRIPTION INITIATION FACTOR TFIID"/>
    <property type="match status" value="1"/>
</dbReference>
<dbReference type="CDD" id="cd00200">
    <property type="entry name" value="WD40"/>
    <property type="match status" value="2"/>
</dbReference>
<keyword evidence="3" id="KW-1185">Reference proteome</keyword>
<dbReference type="InterPro" id="IPR056251">
    <property type="entry name" value="Arm_rpt_dom"/>
</dbReference>
<dbReference type="PROSITE" id="PS00678">
    <property type="entry name" value="WD_REPEATS_1"/>
    <property type="match status" value="1"/>
</dbReference>
<dbReference type="EMBL" id="AP018150">
    <property type="protein sequence ID" value="BBE09307.1"/>
    <property type="molecule type" value="Genomic_DNA"/>
</dbReference>
<dbReference type="InterPro" id="IPR011990">
    <property type="entry name" value="TPR-like_helical_dom_sf"/>
</dbReference>
<dbReference type="Gene3D" id="2.160.20.80">
    <property type="entry name" value="E3 ubiquitin-protein ligase SopA"/>
    <property type="match status" value="1"/>
</dbReference>
<evidence type="ECO:0000259" key="1">
    <source>
        <dbReference type="Pfam" id="PF23948"/>
    </source>
</evidence>
<dbReference type="InterPro" id="IPR019734">
    <property type="entry name" value="TPR_rpt"/>
</dbReference>
<accession>A0A2Z6EV13</accession>
<organism evidence="2 3">
    <name type="scientific">Mycoavidus cysteinexigens</name>
    <dbReference type="NCBI Taxonomy" id="1553431"/>
    <lineage>
        <taxon>Bacteria</taxon>
        <taxon>Pseudomonadati</taxon>
        <taxon>Pseudomonadota</taxon>
        <taxon>Betaproteobacteria</taxon>
        <taxon>Burkholderiales</taxon>
        <taxon>Burkholderiaceae</taxon>
        <taxon>Mycoavidus</taxon>
    </lineage>
</organism>
<protein>
    <submittedName>
        <fullName evidence="2">NB-ARC domain protein</fullName>
    </submittedName>
</protein>
<reference evidence="2 3" key="1">
    <citation type="journal article" date="2018" name="Microbes Environ.">
        <title>Comparative Genomic Insights into Endofungal Lifestyles of Two Bacterial Endosymbionts, Mycoavidus cysteinexigens and Burkholderia rhizoxinica.</title>
        <authorList>
            <person name="Sharmin D."/>
            <person name="Guo Y."/>
            <person name="Nishizawa T."/>
            <person name="Ohshima S."/>
            <person name="Sato Y."/>
            <person name="Takashima Y."/>
            <person name="Narisawa K."/>
            <person name="Ohta H."/>
        </authorList>
    </citation>
    <scope>NUCLEOTIDE SEQUENCE [LARGE SCALE GENOMIC DNA]</scope>
    <source>
        <strain evidence="2 3">B1-EB</strain>
    </source>
</reference>
<dbReference type="PRINTS" id="PR00320">
    <property type="entry name" value="GPROTEINBRPT"/>
</dbReference>
<dbReference type="Pfam" id="PF00805">
    <property type="entry name" value="Pentapeptide"/>
    <property type="match status" value="1"/>
</dbReference>
<dbReference type="SUPFAM" id="SSF48371">
    <property type="entry name" value="ARM repeat"/>
    <property type="match status" value="1"/>
</dbReference>
<dbReference type="KEGG" id="mcys:MCB1EB_1146"/>
<dbReference type="InterPro" id="IPR036322">
    <property type="entry name" value="WD40_repeat_dom_sf"/>
</dbReference>
<dbReference type="InterPro" id="IPR019775">
    <property type="entry name" value="WD40_repeat_CS"/>
</dbReference>
<dbReference type="SUPFAM" id="SSF50969">
    <property type="entry name" value="YVTN repeat-like/Quinoprotein amine dehydrogenase"/>
    <property type="match status" value="1"/>
</dbReference>
<dbReference type="InterPro" id="IPR016024">
    <property type="entry name" value="ARM-type_fold"/>
</dbReference>
<dbReference type="SUPFAM" id="SSF141571">
    <property type="entry name" value="Pentapeptide repeat-like"/>
    <property type="match status" value="1"/>
</dbReference>
<feature type="domain" description="Arm-like repeat" evidence="1">
    <location>
        <begin position="179"/>
        <end position="539"/>
    </location>
</feature>
<dbReference type="Pfam" id="PF00400">
    <property type="entry name" value="WD40"/>
    <property type="match status" value="11"/>
</dbReference>
<dbReference type="InterPro" id="IPR020472">
    <property type="entry name" value="WD40_PAC1"/>
</dbReference>
<dbReference type="RefSeq" id="WP_052393625.1">
    <property type="nucleotide sequence ID" value="NZ_AP018150.1"/>
</dbReference>
<dbReference type="SUPFAM" id="SSF50978">
    <property type="entry name" value="WD40 repeat-like"/>
    <property type="match status" value="2"/>
</dbReference>
<dbReference type="InterPro" id="IPR001646">
    <property type="entry name" value="5peptide_repeat"/>
</dbReference>
<dbReference type="Proteomes" id="UP000282597">
    <property type="component" value="Chromosome"/>
</dbReference>
<dbReference type="SMART" id="SM00320">
    <property type="entry name" value="WD40"/>
    <property type="match status" value="12"/>
</dbReference>
<evidence type="ECO:0000313" key="2">
    <source>
        <dbReference type="EMBL" id="BBE09307.1"/>
    </source>
</evidence>
<dbReference type="SUPFAM" id="SSF48452">
    <property type="entry name" value="TPR-like"/>
    <property type="match status" value="1"/>
</dbReference>
<dbReference type="PROSITE" id="PS50082">
    <property type="entry name" value="WD_REPEATS_2"/>
    <property type="match status" value="11"/>
</dbReference>
<dbReference type="Gene3D" id="2.130.10.10">
    <property type="entry name" value="YVTN repeat-like/Quinoprotein amine dehydrogenase"/>
    <property type="match status" value="4"/>
</dbReference>
<dbReference type="InterPro" id="IPR015943">
    <property type="entry name" value="WD40/YVTN_repeat-like_dom_sf"/>
</dbReference>
<dbReference type="PANTHER" id="PTHR19879:SF9">
    <property type="entry name" value="TRANSCRIPTION INITIATION FACTOR TFIID SUBUNIT 5"/>
    <property type="match status" value="1"/>
</dbReference>
<dbReference type="Pfam" id="PF23948">
    <property type="entry name" value="ARM_5"/>
    <property type="match status" value="1"/>
</dbReference>
<name>A0A2Z6EV13_9BURK</name>